<dbReference type="InterPro" id="IPR000801">
    <property type="entry name" value="Esterase-like"/>
</dbReference>
<sequence>MQIDRRTVPAGRLQREVLLDVYQPEGGPHVLLLVNDGQDLPVPTAAIPSGVWVAAVHAGPRRRQEYGVAGIADYKGDGALAAVYSQFVIKELLPFLEREYPSLAGVKRAFAGFSLGGLSALDIVWQHPQHFCVAGVFSGALWWRSRPLDEAYRDDRDRIMHRRIRESDYRPGLRFFFECGAADETADRNGNGIIDSIDDTRDLIAELVKKGYREPEDITYLEVPGGRHDRETWGRAMEVFLGLIHKKS</sequence>
<evidence type="ECO:0000313" key="2">
    <source>
        <dbReference type="Proteomes" id="UP000190367"/>
    </source>
</evidence>
<dbReference type="PANTHER" id="PTHR48098:SF6">
    <property type="entry name" value="FERRI-BACILLIBACTIN ESTERASE BESA"/>
    <property type="match status" value="1"/>
</dbReference>
<dbReference type="OrthoDB" id="9784036at2"/>
<accession>A0A1T4TNH4</accession>
<organism evidence="1 2">
    <name type="scientific">Chitinophaga eiseniae</name>
    <dbReference type="NCBI Taxonomy" id="634771"/>
    <lineage>
        <taxon>Bacteria</taxon>
        <taxon>Pseudomonadati</taxon>
        <taxon>Bacteroidota</taxon>
        <taxon>Chitinophagia</taxon>
        <taxon>Chitinophagales</taxon>
        <taxon>Chitinophagaceae</taxon>
        <taxon>Chitinophaga</taxon>
    </lineage>
</organism>
<dbReference type="InterPro" id="IPR050583">
    <property type="entry name" value="Mycobacterial_A85_antigen"/>
</dbReference>
<dbReference type="SUPFAM" id="SSF53474">
    <property type="entry name" value="alpha/beta-Hydrolases"/>
    <property type="match status" value="1"/>
</dbReference>
<dbReference type="RefSeq" id="WP_078672348.1">
    <property type="nucleotide sequence ID" value="NZ_FUWZ01000005.1"/>
</dbReference>
<dbReference type="Proteomes" id="UP000190367">
    <property type="component" value="Unassembled WGS sequence"/>
</dbReference>
<proteinExistence type="predicted"/>
<reference evidence="2" key="1">
    <citation type="submission" date="2017-02" db="EMBL/GenBank/DDBJ databases">
        <authorList>
            <person name="Varghese N."/>
            <person name="Submissions S."/>
        </authorList>
    </citation>
    <scope>NUCLEOTIDE SEQUENCE [LARGE SCALE GENOMIC DNA]</scope>
    <source>
        <strain evidence="2">DSM 22224</strain>
    </source>
</reference>
<gene>
    <name evidence="1" type="ORF">SAMN04488128_105560</name>
</gene>
<dbReference type="EMBL" id="FUWZ01000005">
    <property type="protein sequence ID" value="SKA41974.1"/>
    <property type="molecule type" value="Genomic_DNA"/>
</dbReference>
<dbReference type="Pfam" id="PF00756">
    <property type="entry name" value="Esterase"/>
    <property type="match status" value="1"/>
</dbReference>
<name>A0A1T4TNH4_9BACT</name>
<keyword evidence="2" id="KW-1185">Reference proteome</keyword>
<dbReference type="InterPro" id="IPR029058">
    <property type="entry name" value="AB_hydrolase_fold"/>
</dbReference>
<dbReference type="Gene3D" id="3.40.50.1820">
    <property type="entry name" value="alpha/beta hydrolase"/>
    <property type="match status" value="1"/>
</dbReference>
<dbReference type="STRING" id="634771.SAMN04488128_105560"/>
<protein>
    <submittedName>
        <fullName evidence="1">Enterochelin esterase</fullName>
    </submittedName>
</protein>
<evidence type="ECO:0000313" key="1">
    <source>
        <dbReference type="EMBL" id="SKA41974.1"/>
    </source>
</evidence>
<dbReference type="PANTHER" id="PTHR48098">
    <property type="entry name" value="ENTEROCHELIN ESTERASE-RELATED"/>
    <property type="match status" value="1"/>
</dbReference>
<dbReference type="AlphaFoldDB" id="A0A1T4TNH4"/>